<evidence type="ECO:0000313" key="2">
    <source>
        <dbReference type="EMBL" id="KXA39754.1"/>
    </source>
</evidence>
<dbReference type="EMBL" id="LRQI01000023">
    <property type="protein sequence ID" value="KXA39754.1"/>
    <property type="molecule type" value="Genomic_DNA"/>
</dbReference>
<name>A0ABD4EI90_STALU</name>
<evidence type="ECO:0000313" key="3">
    <source>
        <dbReference type="Proteomes" id="UP000070063"/>
    </source>
</evidence>
<proteinExistence type="predicted"/>
<dbReference type="AlphaFoldDB" id="A0ABD4EI90"/>
<gene>
    <name evidence="2" type="ORF">HMPREF3225_00531</name>
</gene>
<reference evidence="2 3" key="1">
    <citation type="submission" date="2016-01" db="EMBL/GenBank/DDBJ databases">
        <authorList>
            <person name="Mitreva M."/>
            <person name="Pepin K.H."/>
            <person name="Mihindukulasuriya K.A."/>
            <person name="Fulton R."/>
            <person name="Fronick C."/>
            <person name="O'Laughlin M."/>
            <person name="Miner T."/>
            <person name="Herter B."/>
            <person name="Rosa B.A."/>
            <person name="Cordes M."/>
            <person name="Tomlinson C."/>
            <person name="Wollam A."/>
            <person name="Palsikar V.B."/>
            <person name="Mardis E.R."/>
            <person name="Wilson R.K."/>
        </authorList>
    </citation>
    <scope>NUCLEOTIDE SEQUENCE [LARGE SCALE GENOMIC DNA]</scope>
    <source>
        <strain evidence="2 3">MJR7738</strain>
    </source>
</reference>
<evidence type="ECO:0000256" key="1">
    <source>
        <dbReference type="SAM" id="MobiDB-lite"/>
    </source>
</evidence>
<feature type="non-terminal residue" evidence="2">
    <location>
        <position position="1"/>
    </location>
</feature>
<feature type="compositionally biased region" description="Basic and acidic residues" evidence="1">
    <location>
        <begin position="15"/>
        <end position="30"/>
    </location>
</feature>
<sequence>VVFMARLLREQDKLKTEAPTDRLSKRKPTDKAIWSGAPNTKKCNKHFREQRKLGWGPNKEKCEKHFVDQSKLGWLRRHPRKAKPLSIVNKIASK</sequence>
<comment type="caution">
    <text evidence="2">The sequence shown here is derived from an EMBL/GenBank/DDBJ whole genome shotgun (WGS) entry which is preliminary data.</text>
</comment>
<organism evidence="2 3">
    <name type="scientific">Staphylococcus lugdunensis</name>
    <dbReference type="NCBI Taxonomy" id="28035"/>
    <lineage>
        <taxon>Bacteria</taxon>
        <taxon>Bacillati</taxon>
        <taxon>Bacillota</taxon>
        <taxon>Bacilli</taxon>
        <taxon>Bacillales</taxon>
        <taxon>Staphylococcaceae</taxon>
        <taxon>Staphylococcus</taxon>
    </lineage>
</organism>
<dbReference type="Proteomes" id="UP000070063">
    <property type="component" value="Unassembled WGS sequence"/>
</dbReference>
<protein>
    <recommendedName>
        <fullName evidence="4">HNH endonuclease</fullName>
    </recommendedName>
</protein>
<feature type="region of interest" description="Disordered" evidence="1">
    <location>
        <begin position="15"/>
        <end position="41"/>
    </location>
</feature>
<accession>A0ABD4EI90</accession>
<evidence type="ECO:0008006" key="4">
    <source>
        <dbReference type="Google" id="ProtNLM"/>
    </source>
</evidence>